<dbReference type="PANTHER" id="PTHR48090">
    <property type="entry name" value="UNDECAPRENYL-PHOSPHATE 4-DEOXY-4-FORMAMIDO-L-ARABINOSE TRANSFERASE-RELATED"/>
    <property type="match status" value="1"/>
</dbReference>
<dbReference type="SUPFAM" id="SSF53448">
    <property type="entry name" value="Nucleotide-diphospho-sugar transferases"/>
    <property type="match status" value="1"/>
</dbReference>
<dbReference type="RefSeq" id="WP_289271234.1">
    <property type="nucleotide sequence ID" value="NZ_OX365700.1"/>
</dbReference>
<proteinExistence type="inferred from homology"/>
<dbReference type="Proteomes" id="UP001179121">
    <property type="component" value="Chromosome"/>
</dbReference>
<keyword evidence="2" id="KW-0328">Glycosyltransferase</keyword>
<evidence type="ECO:0000313" key="6">
    <source>
        <dbReference type="Proteomes" id="UP001179121"/>
    </source>
</evidence>
<accession>A0AA86N366</accession>
<protein>
    <submittedName>
        <fullName evidence="5">Glycosyltransferase</fullName>
    </submittedName>
</protein>
<evidence type="ECO:0000313" key="5">
    <source>
        <dbReference type="EMBL" id="CAI4033804.1"/>
    </source>
</evidence>
<dbReference type="AlphaFoldDB" id="A0AA86N366"/>
<dbReference type="KEGG" id="nti:DNFV4_04246"/>
<evidence type="ECO:0000256" key="1">
    <source>
        <dbReference type="ARBA" id="ARBA00006739"/>
    </source>
</evidence>
<dbReference type="InterPro" id="IPR054145">
    <property type="entry name" value="MGS_GT"/>
</dbReference>
<feature type="domain" description="Mannosylglycerate synthase GT" evidence="4">
    <location>
        <begin position="108"/>
        <end position="267"/>
    </location>
</feature>
<dbReference type="GO" id="GO:0016757">
    <property type="term" value="F:glycosyltransferase activity"/>
    <property type="evidence" value="ECO:0007669"/>
    <property type="project" value="UniProtKB-KW"/>
</dbReference>
<dbReference type="Pfam" id="PF21969">
    <property type="entry name" value="MGS_GT"/>
    <property type="match status" value="1"/>
</dbReference>
<reference evidence="5" key="1">
    <citation type="submission" date="2022-10" db="EMBL/GenBank/DDBJ databases">
        <authorList>
            <person name="Koch H."/>
        </authorList>
    </citation>
    <scope>NUCLEOTIDE SEQUENCE</scope>
    <source>
        <strain evidence="5">DNF</strain>
    </source>
</reference>
<keyword evidence="6" id="KW-1185">Reference proteome</keyword>
<evidence type="ECO:0000256" key="2">
    <source>
        <dbReference type="ARBA" id="ARBA00022676"/>
    </source>
</evidence>
<dbReference type="InterPro" id="IPR050256">
    <property type="entry name" value="Glycosyltransferase_2"/>
</dbReference>
<dbReference type="InterPro" id="IPR029044">
    <property type="entry name" value="Nucleotide-diphossugar_trans"/>
</dbReference>
<evidence type="ECO:0000259" key="4">
    <source>
        <dbReference type="Pfam" id="PF21969"/>
    </source>
</evidence>
<gene>
    <name evidence="5" type="ORF">DNFV4_04246</name>
</gene>
<keyword evidence="3" id="KW-0808">Transferase</keyword>
<organism evidence="5 6">
    <name type="scientific">Nitrospira tepida</name>
    <dbReference type="NCBI Taxonomy" id="2973512"/>
    <lineage>
        <taxon>Bacteria</taxon>
        <taxon>Pseudomonadati</taxon>
        <taxon>Nitrospirota</taxon>
        <taxon>Nitrospiria</taxon>
        <taxon>Nitrospirales</taxon>
        <taxon>Nitrospiraceae</taxon>
        <taxon>Nitrospira</taxon>
    </lineage>
</organism>
<comment type="similarity">
    <text evidence="1">Belongs to the glycosyltransferase 2 family.</text>
</comment>
<sequence>MSGQIPDSFVALTEETEAVVQRIGTADILVGIPSFNNADTIGHVVRAVSAGLAKYFPEQRAVLVNSDGGSTDGTPDVVAQTLVDFSAMLISDQQSPLQKIVTPYHGIPGKGSAFRTIFEIARRLKAKACAVVDSDLRSITPEWMDLLISPILDEGFDYVAPYYLRHKYDGTITNSIVYPLTRALYGERIRQPIGGDFGFSGRLAEHYLNKHVWESEVAKFGIDIWMTTEAIATGGRVCQSFLGAKIHNPKDPAADLSAMLVQVLGAMFALMEEHQGLWTKLQGTNAVKLFGFQYAVGVEPVNVNVERMINTFYQGLTDLEPVWNQILGPDTMKDLLALRRVSHQQFHIANEVWARLVYDAAAAYHKRVMPREHLLKAFTPLYLGRTASFVLETQGLTTQEAEGRIEQLCQAFEQQKPYLIARWGDQTA</sequence>
<name>A0AA86N366_9BACT</name>
<dbReference type="PANTHER" id="PTHR48090:SF10">
    <property type="entry name" value="GLUCOSYL-3-PHOSPHOGLYCERATE SYNTHASE"/>
    <property type="match status" value="1"/>
</dbReference>
<dbReference type="EMBL" id="OX365700">
    <property type="protein sequence ID" value="CAI4033804.1"/>
    <property type="molecule type" value="Genomic_DNA"/>
</dbReference>
<evidence type="ECO:0000256" key="3">
    <source>
        <dbReference type="ARBA" id="ARBA00022679"/>
    </source>
</evidence>
<dbReference type="Gene3D" id="3.90.550.10">
    <property type="entry name" value="Spore Coat Polysaccharide Biosynthesis Protein SpsA, Chain A"/>
    <property type="match status" value="1"/>
</dbReference>